<dbReference type="PRINTS" id="PR00469">
    <property type="entry name" value="PNDRDTASEII"/>
</dbReference>
<dbReference type="PRINTS" id="PR00368">
    <property type="entry name" value="FADPNR"/>
</dbReference>
<dbReference type="OrthoDB" id="9801699at2"/>
<dbReference type="InterPro" id="IPR023753">
    <property type="entry name" value="FAD/NAD-binding_dom"/>
</dbReference>
<dbReference type="Gene3D" id="1.10.10.1100">
    <property type="entry name" value="BFD-like [2Fe-2S]-binding domain"/>
    <property type="match status" value="1"/>
</dbReference>
<feature type="domain" description="FAD/NAD(P)-binding" evidence="2">
    <location>
        <begin position="8"/>
        <end position="314"/>
    </location>
</feature>
<dbReference type="EMBL" id="CP000390">
    <property type="protein sequence ID" value="ABG65006.1"/>
    <property type="molecule type" value="Genomic_DNA"/>
</dbReference>
<dbReference type="SUPFAM" id="SSF51905">
    <property type="entry name" value="FAD/NAD(P)-binding domain"/>
    <property type="match status" value="1"/>
</dbReference>
<organism evidence="3">
    <name type="scientific">Chelativorans sp. (strain BNC1)</name>
    <dbReference type="NCBI Taxonomy" id="266779"/>
    <lineage>
        <taxon>Bacteria</taxon>
        <taxon>Pseudomonadati</taxon>
        <taxon>Pseudomonadota</taxon>
        <taxon>Alphaproteobacteria</taxon>
        <taxon>Hyphomicrobiales</taxon>
        <taxon>Phyllobacteriaceae</taxon>
        <taxon>Chelativorans</taxon>
    </lineage>
</organism>
<dbReference type="AlphaFoldDB" id="Q11C69"/>
<dbReference type="Pfam" id="PF07992">
    <property type="entry name" value="Pyr_redox_2"/>
    <property type="match status" value="1"/>
</dbReference>
<sequence>MTDQNNTPVVIVGAGPAGIGAAAVLVAAGLRPILLDEGRAPGGQGYRKSDPALGLNLAYAQEPEYKAIHALFERLRDKIDYRPETLAWSVDAGSVFTAFRGSVASEGIPFGRLILATGATDKVAPVPGWTLPGVYSLGGAQVLLKDQGCAIGQDVVFYGSSPLLYLAAWQYLEAGALKVTVLDTTPFSAKMKASAAIASVPKLLRQGLGLIARLRMRGITMRHGVTDMAIHGDGRVEGISYSWKGRRETRACDGVAIGHGLRSEIQLAELAGCGLAYNALFDQWQPVVDADGRGGSGVYLAGDGTRIGGAVAAELAGRIAASACLADLGHAVDAAEVAELKRRRDAHWRAQDGLARAFAWPRKGFAELPDATVLCRCENVTAGQVRGIAKTMTGIPDINRVKALSRCGMGRCQSRMCGLAAIEVAAAARGEAPANLTHYRAQPPIKPVAIPTSSQEVA</sequence>
<accession>Q11C69</accession>
<dbReference type="InterPro" id="IPR036188">
    <property type="entry name" value="FAD/NAD-bd_sf"/>
</dbReference>
<dbReference type="PANTHER" id="PTHR42949:SF3">
    <property type="entry name" value="ANAEROBIC GLYCEROL-3-PHOSPHATE DEHYDROGENASE SUBUNIT B"/>
    <property type="match status" value="1"/>
</dbReference>
<dbReference type="InterPro" id="IPR051691">
    <property type="entry name" value="Metab_Enz_Cyan_OpOx_G3PDH"/>
</dbReference>
<dbReference type="Gene3D" id="3.50.50.60">
    <property type="entry name" value="FAD/NAD(P)-binding domain"/>
    <property type="match status" value="2"/>
</dbReference>
<name>Q11C69_CHESB</name>
<dbReference type="HOGENOM" id="CLU_030705_1_0_5"/>
<dbReference type="CDD" id="cd19946">
    <property type="entry name" value="GlpA-like_Fer2_BFD-like"/>
    <property type="match status" value="1"/>
</dbReference>
<evidence type="ECO:0000313" key="3">
    <source>
        <dbReference type="EMBL" id="ABG65006.1"/>
    </source>
</evidence>
<proteinExistence type="predicted"/>
<gene>
    <name evidence="3" type="ordered locus">Meso_3637</name>
</gene>
<reference evidence="3" key="1">
    <citation type="submission" date="2006-06" db="EMBL/GenBank/DDBJ databases">
        <title>Complete sequence of chromosome of Chelativorans sp. BNC1.</title>
        <authorList>
            <consortium name="US DOE Joint Genome Institute"/>
            <person name="Copeland A."/>
            <person name="Lucas S."/>
            <person name="Lapidus A."/>
            <person name="Barry K."/>
            <person name="Detter J.C."/>
            <person name="Glavina del Rio T."/>
            <person name="Hammon N."/>
            <person name="Israni S."/>
            <person name="Dalin E."/>
            <person name="Tice H."/>
            <person name="Pitluck S."/>
            <person name="Chertkov O."/>
            <person name="Brettin T."/>
            <person name="Bruce D."/>
            <person name="Han C."/>
            <person name="Tapia R."/>
            <person name="Gilna P."/>
            <person name="Schmutz J."/>
            <person name="Larimer F."/>
            <person name="Land M."/>
            <person name="Hauser L."/>
            <person name="Kyrpides N."/>
            <person name="Mikhailova N."/>
            <person name="Richardson P."/>
        </authorList>
    </citation>
    <scope>NUCLEOTIDE SEQUENCE</scope>
    <source>
        <strain evidence="3">BNC1</strain>
    </source>
</reference>
<evidence type="ECO:0000256" key="1">
    <source>
        <dbReference type="ARBA" id="ARBA00023002"/>
    </source>
</evidence>
<protein>
    <submittedName>
        <fullName evidence="3">BFD-like (2Fe-2S)-binding region</fullName>
    </submittedName>
</protein>
<dbReference type="InterPro" id="IPR041854">
    <property type="entry name" value="BFD-like_2Fe2S-bd_dom_sf"/>
</dbReference>
<dbReference type="KEGG" id="mes:Meso_3637"/>
<dbReference type="STRING" id="266779.Meso_3637"/>
<dbReference type="eggNOG" id="COG0446">
    <property type="taxonomic scope" value="Bacteria"/>
</dbReference>
<dbReference type="InterPro" id="IPR017224">
    <property type="entry name" value="Opine_Oxase_asu/HCN_bsu"/>
</dbReference>
<dbReference type="GO" id="GO:0016491">
    <property type="term" value="F:oxidoreductase activity"/>
    <property type="evidence" value="ECO:0007669"/>
    <property type="project" value="UniProtKB-KW"/>
</dbReference>
<dbReference type="PIRSF" id="PIRSF037495">
    <property type="entry name" value="Opine_OX_OoxA/HcnB"/>
    <property type="match status" value="1"/>
</dbReference>
<dbReference type="PANTHER" id="PTHR42949">
    <property type="entry name" value="ANAEROBIC GLYCEROL-3-PHOSPHATE DEHYDROGENASE SUBUNIT B"/>
    <property type="match status" value="1"/>
</dbReference>
<keyword evidence="1" id="KW-0560">Oxidoreductase</keyword>
<evidence type="ECO:0000259" key="2">
    <source>
        <dbReference type="Pfam" id="PF07992"/>
    </source>
</evidence>